<reference evidence="10" key="1">
    <citation type="journal article" date="2019" name="Int. J. Syst. Evol. Microbiol.">
        <title>The Global Catalogue of Microorganisms (GCM) 10K type strain sequencing project: providing services to taxonomists for standard genome sequencing and annotation.</title>
        <authorList>
            <consortium name="The Broad Institute Genomics Platform"/>
            <consortium name="The Broad Institute Genome Sequencing Center for Infectious Disease"/>
            <person name="Wu L."/>
            <person name="Ma J."/>
        </authorList>
    </citation>
    <scope>NUCLEOTIDE SEQUENCE [LARGE SCALE GENOMIC DNA]</scope>
    <source>
        <strain evidence="10">KCTC 52094</strain>
    </source>
</reference>
<proteinExistence type="inferred from homology"/>
<evidence type="ECO:0000256" key="7">
    <source>
        <dbReference type="RuleBase" id="RU369079"/>
    </source>
</evidence>
<keyword evidence="3" id="KW-1003">Cell membrane</keyword>
<keyword evidence="2 7" id="KW-0813">Transport</keyword>
<comment type="subcellular location">
    <subcellularLocation>
        <location evidence="7">Cell inner membrane</location>
        <topology evidence="7">Multi-pass membrane protein</topology>
    </subcellularLocation>
    <subcellularLocation>
        <location evidence="1">Cell membrane</location>
        <topology evidence="1">Multi-pass membrane protein</topology>
    </subcellularLocation>
</comment>
<keyword evidence="10" id="KW-1185">Reference proteome</keyword>
<evidence type="ECO:0000313" key="9">
    <source>
        <dbReference type="EMBL" id="MFC3125747.1"/>
    </source>
</evidence>
<feature type="transmembrane region" description="Helical" evidence="7">
    <location>
        <begin position="106"/>
        <end position="127"/>
    </location>
</feature>
<organism evidence="9 10">
    <name type="scientific">Teichococcus globiformis</name>
    <dbReference type="NCBI Taxonomy" id="2307229"/>
    <lineage>
        <taxon>Bacteria</taxon>
        <taxon>Pseudomonadati</taxon>
        <taxon>Pseudomonadota</taxon>
        <taxon>Alphaproteobacteria</taxon>
        <taxon>Acetobacterales</taxon>
        <taxon>Roseomonadaceae</taxon>
        <taxon>Roseomonas</taxon>
    </lineage>
</organism>
<gene>
    <name evidence="9" type="ORF">ACFOD4_11780</name>
</gene>
<evidence type="ECO:0000256" key="5">
    <source>
        <dbReference type="ARBA" id="ARBA00022989"/>
    </source>
</evidence>
<comment type="function">
    <text evidence="7">Part of the tripartite ATP-independent periplasmic (TRAP) transport system.</text>
</comment>
<keyword evidence="5 7" id="KW-1133">Transmembrane helix</keyword>
<dbReference type="RefSeq" id="WP_379596642.1">
    <property type="nucleotide sequence ID" value="NZ_JBHRTN010000010.1"/>
</dbReference>
<keyword evidence="6 7" id="KW-0472">Membrane</keyword>
<protein>
    <recommendedName>
        <fullName evidence="7">TRAP transporter small permease protein</fullName>
    </recommendedName>
</protein>
<evidence type="ECO:0000256" key="1">
    <source>
        <dbReference type="ARBA" id="ARBA00004651"/>
    </source>
</evidence>
<dbReference type="InterPro" id="IPR055348">
    <property type="entry name" value="DctQ"/>
</dbReference>
<sequence>MPPEDESKNGGSEALGVPHDGAGIVPRMARALMLAGGLVLLGVALVTSVSVGARTLTGQPVAGDFELVQTGSGLAILGFLAYGSLRRSNIMVDSMTSWLPRRVNALVDMAWSVVWAACSAGLAWGMALGARDAWISGTRTMVLGVGLWWPVALGAVAFVVVGLAALHGLPQRWRDGAR</sequence>
<comment type="subunit">
    <text evidence="7">The complex comprises the extracytoplasmic solute receptor protein and the two transmembrane proteins.</text>
</comment>
<dbReference type="Proteomes" id="UP001595593">
    <property type="component" value="Unassembled WGS sequence"/>
</dbReference>
<dbReference type="EMBL" id="JBHRTN010000010">
    <property type="protein sequence ID" value="MFC3125747.1"/>
    <property type="molecule type" value="Genomic_DNA"/>
</dbReference>
<keyword evidence="4 7" id="KW-0812">Transmembrane</keyword>
<evidence type="ECO:0000259" key="8">
    <source>
        <dbReference type="Pfam" id="PF04290"/>
    </source>
</evidence>
<accession>A0ABV7FZA6</accession>
<feature type="transmembrane region" description="Helical" evidence="7">
    <location>
        <begin position="31"/>
        <end position="53"/>
    </location>
</feature>
<comment type="caution">
    <text evidence="9">The sequence shown here is derived from an EMBL/GenBank/DDBJ whole genome shotgun (WGS) entry which is preliminary data.</text>
</comment>
<comment type="similarity">
    <text evidence="7">Belongs to the TRAP transporter small permease family.</text>
</comment>
<evidence type="ECO:0000256" key="4">
    <source>
        <dbReference type="ARBA" id="ARBA00022692"/>
    </source>
</evidence>
<name>A0ABV7FZA6_9PROT</name>
<evidence type="ECO:0000256" key="2">
    <source>
        <dbReference type="ARBA" id="ARBA00022448"/>
    </source>
</evidence>
<feature type="transmembrane region" description="Helical" evidence="7">
    <location>
        <begin position="147"/>
        <end position="169"/>
    </location>
</feature>
<evidence type="ECO:0000313" key="10">
    <source>
        <dbReference type="Proteomes" id="UP001595593"/>
    </source>
</evidence>
<feature type="transmembrane region" description="Helical" evidence="7">
    <location>
        <begin position="65"/>
        <end position="85"/>
    </location>
</feature>
<evidence type="ECO:0000256" key="6">
    <source>
        <dbReference type="ARBA" id="ARBA00023136"/>
    </source>
</evidence>
<dbReference type="Pfam" id="PF04290">
    <property type="entry name" value="DctQ"/>
    <property type="match status" value="1"/>
</dbReference>
<evidence type="ECO:0000256" key="3">
    <source>
        <dbReference type="ARBA" id="ARBA00022475"/>
    </source>
</evidence>
<feature type="domain" description="Tripartite ATP-independent periplasmic transporters DctQ component" evidence="8">
    <location>
        <begin position="44"/>
        <end position="173"/>
    </location>
</feature>
<keyword evidence="7" id="KW-0997">Cell inner membrane</keyword>